<comment type="caution">
    <text evidence="2">The sequence shown here is derived from an EMBL/GenBank/DDBJ whole genome shotgun (WGS) entry which is preliminary data.</text>
</comment>
<dbReference type="Pfam" id="PF09203">
    <property type="entry name" value="MspA"/>
    <property type="match status" value="1"/>
</dbReference>
<dbReference type="InterPro" id="IPR015286">
    <property type="entry name" value="Porin_fam_mycobact-type"/>
</dbReference>
<name>A0ABP8KDE7_9ACTN</name>
<proteinExistence type="predicted"/>
<protein>
    <recommendedName>
        <fullName evidence="4">MspA protein</fullName>
    </recommendedName>
</protein>
<feature type="signal peptide" evidence="1">
    <location>
        <begin position="1"/>
        <end position="29"/>
    </location>
</feature>
<organism evidence="2 3">
    <name type="scientific">Tsukamurella soli</name>
    <dbReference type="NCBI Taxonomy" id="644556"/>
    <lineage>
        <taxon>Bacteria</taxon>
        <taxon>Bacillati</taxon>
        <taxon>Actinomycetota</taxon>
        <taxon>Actinomycetes</taxon>
        <taxon>Mycobacteriales</taxon>
        <taxon>Tsukamurellaceae</taxon>
        <taxon>Tsukamurella</taxon>
    </lineage>
</organism>
<dbReference type="RefSeq" id="WP_345000712.1">
    <property type="nucleotide sequence ID" value="NZ_BAABFR010000121.1"/>
</dbReference>
<evidence type="ECO:0000313" key="3">
    <source>
        <dbReference type="Proteomes" id="UP001500635"/>
    </source>
</evidence>
<keyword evidence="3" id="KW-1185">Reference proteome</keyword>
<evidence type="ECO:0000313" key="2">
    <source>
        <dbReference type="EMBL" id="GAA4404352.1"/>
    </source>
</evidence>
<evidence type="ECO:0000256" key="1">
    <source>
        <dbReference type="SAM" id="SignalP"/>
    </source>
</evidence>
<accession>A0ABP8KDE7</accession>
<gene>
    <name evidence="2" type="ORF">GCM10023147_46710</name>
</gene>
<reference evidence="3" key="1">
    <citation type="journal article" date="2019" name="Int. J. Syst. Evol. Microbiol.">
        <title>The Global Catalogue of Microorganisms (GCM) 10K type strain sequencing project: providing services to taxonomists for standard genome sequencing and annotation.</title>
        <authorList>
            <consortium name="The Broad Institute Genomics Platform"/>
            <consortium name="The Broad Institute Genome Sequencing Center for Infectious Disease"/>
            <person name="Wu L."/>
            <person name="Ma J."/>
        </authorList>
    </citation>
    <scope>NUCLEOTIDE SEQUENCE [LARGE SCALE GENOMIC DNA]</scope>
    <source>
        <strain evidence="3">JCM 17688</strain>
    </source>
</reference>
<evidence type="ECO:0008006" key="4">
    <source>
        <dbReference type="Google" id="ProtNLM"/>
    </source>
</evidence>
<sequence length="243" mass="24067">MKKSILRGAAVVAAVGAAFGALSSGAANADTYIPLPDGRVVQPLPGGGSIVVTITHQSAKLSPGMVALPTSRNAWVSGVIRAQINGPTPGNGAFESGFIVGCQVAVDSVGFGISGSGGATAPISTTPSATVSANGSGSGGSLSLSTGGIGYEWLTLAKPTWPKPGAAFKPDVSNDQGFEKPNRWSSFTGDSGSVAFSDATIGVDGCAGYAQARFFTYVTGDVATSNGSSEGTATLWGKPFTLG</sequence>
<dbReference type="Gene3D" id="2.60.40.1650">
    <property type="entry name" value="Porin MspA (Ig-like beta-sandwich domain)"/>
    <property type="match status" value="2"/>
</dbReference>
<feature type="chain" id="PRO_5046265618" description="MspA protein" evidence="1">
    <location>
        <begin position="30"/>
        <end position="243"/>
    </location>
</feature>
<dbReference type="Proteomes" id="UP001500635">
    <property type="component" value="Unassembled WGS sequence"/>
</dbReference>
<keyword evidence="1" id="KW-0732">Signal</keyword>
<dbReference type="EMBL" id="BAABFR010000121">
    <property type="protein sequence ID" value="GAA4404352.1"/>
    <property type="molecule type" value="Genomic_DNA"/>
</dbReference>